<dbReference type="EMBL" id="SRYW01000007">
    <property type="protein sequence ID" value="TGY34214.1"/>
    <property type="molecule type" value="Genomic_DNA"/>
</dbReference>
<proteinExistence type="inferred from homology"/>
<dbReference type="Pfam" id="PF00392">
    <property type="entry name" value="GntR"/>
    <property type="match status" value="1"/>
</dbReference>
<dbReference type="Gene3D" id="1.10.10.10">
    <property type="entry name" value="Winged helix-like DNA-binding domain superfamily/Winged helix DNA-binding domain"/>
    <property type="match status" value="1"/>
</dbReference>
<evidence type="ECO:0000256" key="1">
    <source>
        <dbReference type="ARBA" id="ARBA00005384"/>
    </source>
</evidence>
<dbReference type="CDD" id="cd07377">
    <property type="entry name" value="WHTH_GntR"/>
    <property type="match status" value="1"/>
</dbReference>
<evidence type="ECO:0000313" key="8">
    <source>
        <dbReference type="Proteomes" id="UP000306631"/>
    </source>
</evidence>
<dbReference type="GO" id="GO:0008483">
    <property type="term" value="F:transaminase activity"/>
    <property type="evidence" value="ECO:0007669"/>
    <property type="project" value="UniProtKB-KW"/>
</dbReference>
<keyword evidence="4" id="KW-0238">DNA-binding</keyword>
<dbReference type="InterPro" id="IPR015421">
    <property type="entry name" value="PyrdxlP-dep_Trfase_major"/>
</dbReference>
<accession>A0A4S2D237</accession>
<evidence type="ECO:0000256" key="5">
    <source>
        <dbReference type="ARBA" id="ARBA00023163"/>
    </source>
</evidence>
<dbReference type="AlphaFoldDB" id="A0A4S2D237"/>
<dbReference type="GO" id="GO:0003700">
    <property type="term" value="F:DNA-binding transcription factor activity"/>
    <property type="evidence" value="ECO:0007669"/>
    <property type="project" value="InterPro"/>
</dbReference>
<dbReference type="InterPro" id="IPR004839">
    <property type="entry name" value="Aminotransferase_I/II_large"/>
</dbReference>
<dbReference type="GO" id="GO:0003677">
    <property type="term" value="F:DNA binding"/>
    <property type="evidence" value="ECO:0007669"/>
    <property type="project" value="UniProtKB-KW"/>
</dbReference>
<dbReference type="Pfam" id="PF00155">
    <property type="entry name" value="Aminotran_1_2"/>
    <property type="match status" value="1"/>
</dbReference>
<evidence type="ECO:0000256" key="4">
    <source>
        <dbReference type="ARBA" id="ARBA00023125"/>
    </source>
</evidence>
<dbReference type="CDD" id="cd00609">
    <property type="entry name" value="AAT_like"/>
    <property type="match status" value="1"/>
</dbReference>
<dbReference type="Gene3D" id="3.40.640.10">
    <property type="entry name" value="Type I PLP-dependent aspartate aminotransferase-like (Major domain)"/>
    <property type="match status" value="1"/>
</dbReference>
<comment type="caution">
    <text evidence="7">The sequence shown here is derived from an EMBL/GenBank/DDBJ whole genome shotgun (WGS) entry which is preliminary data.</text>
</comment>
<evidence type="ECO:0000256" key="2">
    <source>
        <dbReference type="ARBA" id="ARBA00022898"/>
    </source>
</evidence>
<dbReference type="SMART" id="SM00345">
    <property type="entry name" value="HTH_GNTR"/>
    <property type="match status" value="1"/>
</dbReference>
<keyword evidence="7" id="KW-0808">Transferase</keyword>
<dbReference type="OrthoDB" id="9808770at2"/>
<reference evidence="7 8" key="1">
    <citation type="submission" date="2019-04" db="EMBL/GenBank/DDBJ databases">
        <title>Microbes associate with the intestines of laboratory mice.</title>
        <authorList>
            <person name="Navarre W."/>
            <person name="Wong E."/>
            <person name="Huang K."/>
            <person name="Tropini C."/>
            <person name="Ng K."/>
            <person name="Yu B."/>
        </authorList>
    </citation>
    <scope>NUCLEOTIDE SEQUENCE [LARGE SCALE GENOMIC DNA]</scope>
    <source>
        <strain evidence="7 8">NM62_B4-13</strain>
    </source>
</reference>
<dbReference type="PANTHER" id="PTHR46577:SF1">
    <property type="entry name" value="HTH-TYPE TRANSCRIPTIONAL REGULATORY PROTEIN GABR"/>
    <property type="match status" value="1"/>
</dbReference>
<keyword evidence="5" id="KW-0804">Transcription</keyword>
<dbReference type="InterPro" id="IPR036390">
    <property type="entry name" value="WH_DNA-bd_sf"/>
</dbReference>
<dbReference type="InterPro" id="IPR000524">
    <property type="entry name" value="Tscrpt_reg_HTH_GntR"/>
</dbReference>
<feature type="domain" description="HTH gntR-type" evidence="6">
    <location>
        <begin position="17"/>
        <end position="85"/>
    </location>
</feature>
<comment type="similarity">
    <text evidence="1">In the C-terminal section; belongs to the class-I pyridoxal-phosphate-dependent aminotransferase family.</text>
</comment>
<keyword evidence="7" id="KW-0032">Aminotransferase</keyword>
<evidence type="ECO:0000259" key="6">
    <source>
        <dbReference type="PROSITE" id="PS50949"/>
    </source>
</evidence>
<gene>
    <name evidence="7" type="ORF">E5352_10100</name>
</gene>
<keyword evidence="2" id="KW-0663">Pyridoxal phosphate</keyword>
<dbReference type="RefSeq" id="WP_136004880.1">
    <property type="nucleotide sequence ID" value="NZ_SRYW01000007.1"/>
</dbReference>
<dbReference type="PANTHER" id="PTHR46577">
    <property type="entry name" value="HTH-TYPE TRANSCRIPTIONAL REGULATORY PROTEIN GABR"/>
    <property type="match status" value="1"/>
</dbReference>
<organism evidence="7 8">
    <name type="scientific">Stenotrophomonas maltophilia</name>
    <name type="common">Pseudomonas maltophilia</name>
    <name type="synonym">Xanthomonas maltophilia</name>
    <dbReference type="NCBI Taxonomy" id="40324"/>
    <lineage>
        <taxon>Bacteria</taxon>
        <taxon>Pseudomonadati</taxon>
        <taxon>Pseudomonadota</taxon>
        <taxon>Gammaproteobacteria</taxon>
        <taxon>Lysobacterales</taxon>
        <taxon>Lysobacteraceae</taxon>
        <taxon>Stenotrophomonas</taxon>
        <taxon>Stenotrophomonas maltophilia group</taxon>
    </lineage>
</organism>
<dbReference type="PROSITE" id="PS50949">
    <property type="entry name" value="HTH_GNTR"/>
    <property type="match status" value="1"/>
</dbReference>
<dbReference type="InterPro" id="IPR015424">
    <property type="entry name" value="PyrdxlP-dep_Trfase"/>
</dbReference>
<protein>
    <submittedName>
        <fullName evidence="7">PLP-dependent aminotransferase family protein</fullName>
    </submittedName>
</protein>
<evidence type="ECO:0000256" key="3">
    <source>
        <dbReference type="ARBA" id="ARBA00023015"/>
    </source>
</evidence>
<dbReference type="SUPFAM" id="SSF46785">
    <property type="entry name" value="Winged helix' DNA-binding domain"/>
    <property type="match status" value="1"/>
</dbReference>
<evidence type="ECO:0000313" key="7">
    <source>
        <dbReference type="EMBL" id="TGY34214.1"/>
    </source>
</evidence>
<dbReference type="InterPro" id="IPR051446">
    <property type="entry name" value="HTH_trans_reg/aminotransferase"/>
</dbReference>
<dbReference type="GO" id="GO:0030170">
    <property type="term" value="F:pyridoxal phosphate binding"/>
    <property type="evidence" value="ECO:0007669"/>
    <property type="project" value="InterPro"/>
</dbReference>
<dbReference type="InterPro" id="IPR036388">
    <property type="entry name" value="WH-like_DNA-bd_sf"/>
</dbReference>
<sequence>MNATTAEWQRLIADGHGPVYLRIVQALECAVWSGTLRPGQRLPAQRSLASELGVDLTTITRAFNEARKRGLIDARGPLGSFVAPPQVELAQLVDLSMNLPPSPGGSQVAEVLRRGLSSVLTRSDAGNLMTYHVGGGSAADQLAAAQWLKPILGRCEPARLVVTEGAQAALSALLLALTDAGDTVLCEPLVYPGLLHAARVLQRRLQVVDSDEHGMRPDALRRLARTTGARVVYLNPTAQNPTAHTLPDARRRALAEVLRAQDLHLIEDDPYWLLGEDAPAPLALLAPAHTCYISTLSKCLSPGLHTAFVHLPDGVARQAVLDALRAVNLMAPPLMNALVTQLILDGSAQAMLRLVQDEAAERRYLARSALSPRFLQACAGVHAWCRLPAHWTDVSLTHAARLQGLGIAPSSAFTPEGVAISDAVRISLGAAADRQALHRALRQLDQLMHLPAGQEATWTV</sequence>
<keyword evidence="3" id="KW-0805">Transcription regulation</keyword>
<dbReference type="Proteomes" id="UP000306631">
    <property type="component" value="Unassembled WGS sequence"/>
</dbReference>
<dbReference type="SUPFAM" id="SSF53383">
    <property type="entry name" value="PLP-dependent transferases"/>
    <property type="match status" value="1"/>
</dbReference>
<name>A0A4S2D237_STEMA</name>